<evidence type="ECO:0000313" key="2">
    <source>
        <dbReference type="EMBL" id="MPC16173.1"/>
    </source>
</evidence>
<dbReference type="EMBL" id="VSRR010000485">
    <property type="protein sequence ID" value="MPC16173.1"/>
    <property type="molecule type" value="Genomic_DNA"/>
</dbReference>
<proteinExistence type="predicted"/>
<feature type="region of interest" description="Disordered" evidence="1">
    <location>
        <begin position="178"/>
        <end position="197"/>
    </location>
</feature>
<reference evidence="2 3" key="1">
    <citation type="submission" date="2019-05" db="EMBL/GenBank/DDBJ databases">
        <title>Another draft genome of Portunus trituberculatus and its Hox gene families provides insights of decapod evolution.</title>
        <authorList>
            <person name="Jeong J.-H."/>
            <person name="Song I."/>
            <person name="Kim S."/>
            <person name="Choi T."/>
            <person name="Kim D."/>
            <person name="Ryu S."/>
            <person name="Kim W."/>
        </authorList>
    </citation>
    <scope>NUCLEOTIDE SEQUENCE [LARGE SCALE GENOMIC DNA]</scope>
    <source>
        <tissue evidence="2">Muscle</tissue>
    </source>
</reference>
<evidence type="ECO:0000313" key="3">
    <source>
        <dbReference type="Proteomes" id="UP000324222"/>
    </source>
</evidence>
<organism evidence="2 3">
    <name type="scientific">Portunus trituberculatus</name>
    <name type="common">Swimming crab</name>
    <name type="synonym">Neptunus trituberculatus</name>
    <dbReference type="NCBI Taxonomy" id="210409"/>
    <lineage>
        <taxon>Eukaryota</taxon>
        <taxon>Metazoa</taxon>
        <taxon>Ecdysozoa</taxon>
        <taxon>Arthropoda</taxon>
        <taxon>Crustacea</taxon>
        <taxon>Multicrustacea</taxon>
        <taxon>Malacostraca</taxon>
        <taxon>Eumalacostraca</taxon>
        <taxon>Eucarida</taxon>
        <taxon>Decapoda</taxon>
        <taxon>Pleocyemata</taxon>
        <taxon>Brachyura</taxon>
        <taxon>Eubrachyura</taxon>
        <taxon>Portunoidea</taxon>
        <taxon>Portunidae</taxon>
        <taxon>Portuninae</taxon>
        <taxon>Portunus</taxon>
    </lineage>
</organism>
<accession>A0A5B7D5N4</accession>
<comment type="caution">
    <text evidence="2">The sequence shown here is derived from an EMBL/GenBank/DDBJ whole genome shotgun (WGS) entry which is preliminary data.</text>
</comment>
<gene>
    <name evidence="2" type="ORF">E2C01_008995</name>
</gene>
<name>A0A5B7D5N4_PORTR</name>
<sequence>MVLKSQWSGPNPGADTIPTRRSACRRGRPRLRCVASDLRLGSGCRVEGLPVNLDLSLPPMPASLTGAAGHEGRRRRRRQYTMGEVWRAGIREAEAWTSAAGDRTKTRQKRVGWLFLCTALYPPPPLPPPPATPRFFPFPFHRSLIRAYWPRLAGVSREGVRGGASNCLVPFPASLFSPRRPSEPGRDGLGVTPDLRGRHGARRPHLPFVYMYVHSENSRPLFHNFSDLADV</sequence>
<keyword evidence="3" id="KW-1185">Reference proteome</keyword>
<protein>
    <submittedName>
        <fullName evidence="2">Uncharacterized protein</fullName>
    </submittedName>
</protein>
<dbReference type="Proteomes" id="UP000324222">
    <property type="component" value="Unassembled WGS sequence"/>
</dbReference>
<evidence type="ECO:0000256" key="1">
    <source>
        <dbReference type="SAM" id="MobiDB-lite"/>
    </source>
</evidence>
<dbReference type="AlphaFoldDB" id="A0A5B7D5N4"/>
<feature type="region of interest" description="Disordered" evidence="1">
    <location>
        <begin position="1"/>
        <end position="20"/>
    </location>
</feature>